<dbReference type="EMBL" id="JTFC01000041">
    <property type="protein sequence ID" value="RUS53058.1"/>
    <property type="molecule type" value="Genomic_DNA"/>
</dbReference>
<dbReference type="UniPathway" id="UPA00148">
    <property type="reaction ID" value="UER00227"/>
</dbReference>
<comment type="similarity">
    <text evidence="5">Belongs to the CbiD family.</text>
</comment>
<evidence type="ECO:0000256" key="3">
    <source>
        <dbReference type="ARBA" id="ARBA00022679"/>
    </source>
</evidence>
<dbReference type="Gene3D" id="3.30.2110.10">
    <property type="entry name" value="CbiD-like"/>
    <property type="match status" value="1"/>
</dbReference>
<evidence type="ECO:0000256" key="1">
    <source>
        <dbReference type="ARBA" id="ARBA00022573"/>
    </source>
</evidence>
<name>A0A433RQL4_9BACL</name>
<gene>
    <name evidence="5" type="primary">cbiD</name>
    <name evidence="6" type="ORF">QI30_16010</name>
</gene>
<protein>
    <recommendedName>
        <fullName evidence="5">Cobalt-precorrin-5B C(1)-methyltransferase</fullName>
        <ecNumber evidence="5">2.1.1.195</ecNumber>
    </recommendedName>
    <alternativeName>
        <fullName evidence="5">Cobalt-precorrin-6A synthase</fullName>
    </alternativeName>
</protein>
<dbReference type="Pfam" id="PF01888">
    <property type="entry name" value="CbiD"/>
    <property type="match status" value="1"/>
</dbReference>
<evidence type="ECO:0000313" key="7">
    <source>
        <dbReference type="Proteomes" id="UP000288623"/>
    </source>
</evidence>
<comment type="function">
    <text evidence="5">Catalyzes the methylation of C-1 in cobalt-precorrin-5B to form cobalt-precorrin-6A.</text>
</comment>
<dbReference type="PANTHER" id="PTHR35863">
    <property type="entry name" value="COBALT-PRECORRIN-5B C(1)-METHYLTRANSFERASE"/>
    <property type="match status" value="1"/>
</dbReference>
<evidence type="ECO:0000313" key="6">
    <source>
        <dbReference type="EMBL" id="RUS53058.1"/>
    </source>
</evidence>
<dbReference type="Proteomes" id="UP000288623">
    <property type="component" value="Unassembled WGS sequence"/>
</dbReference>
<dbReference type="RefSeq" id="WP_126991604.1">
    <property type="nucleotide sequence ID" value="NZ_JTFC01000041.1"/>
</dbReference>
<dbReference type="InterPro" id="IPR036074">
    <property type="entry name" value="CbiD_sf"/>
</dbReference>
<dbReference type="AlphaFoldDB" id="A0A433RQL4"/>
<dbReference type="NCBIfam" id="NF000849">
    <property type="entry name" value="PRK00075.1-1"/>
    <property type="match status" value="1"/>
</dbReference>
<dbReference type="OrthoDB" id="6439987at2"/>
<reference evidence="6 7" key="1">
    <citation type="submission" date="2014-11" db="EMBL/GenBank/DDBJ databases">
        <title>Genome sequence and analysis of novel Kurthia sp.</title>
        <authorList>
            <person name="Lawson J.N."/>
            <person name="Gonzalez J.E."/>
            <person name="Rinauldi L."/>
            <person name="Xuan Z."/>
            <person name="Firman A."/>
            <person name="Shaddox L."/>
            <person name="Trudeau A."/>
            <person name="Shah S."/>
            <person name="Reiman D."/>
        </authorList>
    </citation>
    <scope>NUCLEOTIDE SEQUENCE [LARGE SCALE GENOMIC DNA]</scope>
    <source>
        <strain evidence="6 7">3B1D</strain>
    </source>
</reference>
<dbReference type="HAMAP" id="MF_00787">
    <property type="entry name" value="CbiD"/>
    <property type="match status" value="1"/>
</dbReference>
<keyword evidence="4 5" id="KW-0949">S-adenosyl-L-methionine</keyword>
<comment type="pathway">
    <text evidence="5">Cofactor biosynthesis; adenosylcobalamin biosynthesis; cob(II)yrinate a,c-diamide from sirohydrochlorin (anaerobic route): step 6/10.</text>
</comment>
<evidence type="ECO:0000256" key="2">
    <source>
        <dbReference type="ARBA" id="ARBA00022603"/>
    </source>
</evidence>
<keyword evidence="3 5" id="KW-0808">Transferase</keyword>
<dbReference type="PIRSF" id="PIRSF026782">
    <property type="entry name" value="CbiD"/>
    <property type="match status" value="1"/>
</dbReference>
<comment type="caution">
    <text evidence="6">The sequence shown here is derived from an EMBL/GenBank/DDBJ whole genome shotgun (WGS) entry which is preliminary data.</text>
</comment>
<evidence type="ECO:0000256" key="4">
    <source>
        <dbReference type="ARBA" id="ARBA00022691"/>
    </source>
</evidence>
<organism evidence="6 7">
    <name type="scientific">Candidatus Kurthia intestinigallinarum</name>
    <dbReference type="NCBI Taxonomy" id="1562256"/>
    <lineage>
        <taxon>Bacteria</taxon>
        <taxon>Bacillati</taxon>
        <taxon>Bacillota</taxon>
        <taxon>Bacilli</taxon>
        <taxon>Bacillales</taxon>
        <taxon>Caryophanaceae</taxon>
        <taxon>Kurthia</taxon>
    </lineage>
</organism>
<dbReference type="SUPFAM" id="SSF111342">
    <property type="entry name" value="CbiD-like"/>
    <property type="match status" value="1"/>
</dbReference>
<keyword evidence="7" id="KW-1185">Reference proteome</keyword>
<sequence length="377" mass="40331">MEKRKKKDPKDMRSGYTTGACATATTKAALIALLTGEEQETVTIFLPVGKYATFTMEHTVHVGDAVRCGTIKDAGDDPDVTHLALIESTVSFIDGEDVVLDGGIGVGRVTKPGLPVPVGEAAINPVPRKMLHEVVNETLAQFGVKRGVKVVISVPTGEELAKKTLNGRLGILGGISILGTRGTVVPFSSAAYMASISEAVSVAHAAGQQHLVLTTGGRSERYAMALFPELAEECFIEMGDFVGHALKHCKKHDIKKVTLVGMMGKFSKVAQGVMMVHSKSAPIDFNFLAELAGDVGVPENLQDEVRAANTASHVGEIMSEHGYDIFFNHLCEACCYSAIHHTGGGIELSTFIYSMKGEQLGRAENIDNIDQIDWHRG</sequence>
<keyword evidence="1 5" id="KW-0169">Cobalamin biosynthesis</keyword>
<dbReference type="PANTHER" id="PTHR35863:SF1">
    <property type="entry name" value="COBALT-PRECORRIN-5B C(1)-METHYLTRANSFERASE"/>
    <property type="match status" value="1"/>
</dbReference>
<dbReference type="GO" id="GO:0019251">
    <property type="term" value="P:anaerobic cobalamin biosynthetic process"/>
    <property type="evidence" value="ECO:0007669"/>
    <property type="project" value="UniProtKB-UniRule"/>
</dbReference>
<comment type="catalytic activity">
    <reaction evidence="5">
        <text>Co-precorrin-5B + S-adenosyl-L-methionine = Co-precorrin-6A + S-adenosyl-L-homocysteine</text>
        <dbReference type="Rhea" id="RHEA:26285"/>
        <dbReference type="ChEBI" id="CHEBI:57856"/>
        <dbReference type="ChEBI" id="CHEBI:59789"/>
        <dbReference type="ChEBI" id="CHEBI:60063"/>
        <dbReference type="ChEBI" id="CHEBI:60064"/>
        <dbReference type="EC" id="2.1.1.195"/>
    </reaction>
</comment>
<accession>A0A433RQL4</accession>
<dbReference type="EC" id="2.1.1.195" evidence="5"/>
<evidence type="ECO:0000256" key="5">
    <source>
        <dbReference type="HAMAP-Rule" id="MF_00787"/>
    </source>
</evidence>
<dbReference type="GO" id="GO:0032259">
    <property type="term" value="P:methylation"/>
    <property type="evidence" value="ECO:0007669"/>
    <property type="project" value="UniProtKB-KW"/>
</dbReference>
<dbReference type="NCBIfam" id="TIGR00312">
    <property type="entry name" value="cbiD"/>
    <property type="match status" value="1"/>
</dbReference>
<keyword evidence="2 5" id="KW-0489">Methyltransferase</keyword>
<dbReference type="GO" id="GO:0043780">
    <property type="term" value="F:cobalt-precorrin-5B C1-methyltransferase activity"/>
    <property type="evidence" value="ECO:0007669"/>
    <property type="project" value="RHEA"/>
</dbReference>
<dbReference type="InterPro" id="IPR002748">
    <property type="entry name" value="CbiD"/>
</dbReference>
<proteinExistence type="inferred from homology"/>